<dbReference type="OrthoDB" id="5453039at2"/>
<dbReference type="Proteomes" id="UP000184076">
    <property type="component" value="Unassembled WGS sequence"/>
</dbReference>
<keyword evidence="1" id="KW-0812">Transmembrane</keyword>
<keyword evidence="1" id="KW-0472">Membrane</keyword>
<reference evidence="3" key="1">
    <citation type="submission" date="2016-11" db="EMBL/GenBank/DDBJ databases">
        <authorList>
            <person name="Varghese N."/>
            <person name="Submissions S."/>
        </authorList>
    </citation>
    <scope>NUCLEOTIDE SEQUENCE [LARGE SCALE GENOMIC DNA]</scope>
    <source>
        <strain evidence="3">DSM 9756</strain>
    </source>
</reference>
<evidence type="ECO:0000313" key="2">
    <source>
        <dbReference type="EMBL" id="SHF87306.1"/>
    </source>
</evidence>
<protein>
    <submittedName>
        <fullName evidence="2">Uncharacterized protein</fullName>
    </submittedName>
</protein>
<feature type="transmembrane region" description="Helical" evidence="1">
    <location>
        <begin position="147"/>
        <end position="170"/>
    </location>
</feature>
<keyword evidence="1" id="KW-1133">Transmembrane helix</keyword>
<proteinExistence type="predicted"/>
<evidence type="ECO:0000313" key="3">
    <source>
        <dbReference type="Proteomes" id="UP000184076"/>
    </source>
</evidence>
<dbReference type="RefSeq" id="WP_073040553.1">
    <property type="nucleotide sequence ID" value="NZ_FQVB01000030.1"/>
</dbReference>
<dbReference type="EMBL" id="FQVB01000030">
    <property type="protein sequence ID" value="SHF87306.1"/>
    <property type="molecule type" value="Genomic_DNA"/>
</dbReference>
<sequence>MKPQKAPPPPLVRIAGLAAGVLLLVSAMDAIVAGFRTPEEEVRLVAGASAPVAGKTETAIPGIHWLTYESSGPHVTLVFLEGRGRLWRGRVEASPDAPAGEVSLRVFLHGETPEEAARNPVYRVRIFEDANALQKAERSFFRRLLGWSPWIVAATALPVLMACLGLSYRAETRRDQALRRQGVAPVYRARKGADGWELAFGLGTADGLHAGDRVMVVDEAGKTIGTAVVASATRDDALARLDSRLSLPGQVFVAARGREDPSGKA</sequence>
<name>A0A1M5F702_9BACT</name>
<evidence type="ECO:0000256" key="1">
    <source>
        <dbReference type="SAM" id="Phobius"/>
    </source>
</evidence>
<dbReference type="STRING" id="1121391.SAMN02745206_02815"/>
<organism evidence="2 3">
    <name type="scientific">Desulfacinum infernum DSM 9756</name>
    <dbReference type="NCBI Taxonomy" id="1121391"/>
    <lineage>
        <taxon>Bacteria</taxon>
        <taxon>Pseudomonadati</taxon>
        <taxon>Thermodesulfobacteriota</taxon>
        <taxon>Syntrophobacteria</taxon>
        <taxon>Syntrophobacterales</taxon>
        <taxon>Syntrophobacteraceae</taxon>
        <taxon>Desulfacinum</taxon>
    </lineage>
</organism>
<gene>
    <name evidence="2" type="ORF">SAMN02745206_02815</name>
</gene>
<dbReference type="AlphaFoldDB" id="A0A1M5F702"/>
<accession>A0A1M5F702</accession>
<keyword evidence="3" id="KW-1185">Reference proteome</keyword>